<gene>
    <name evidence="1" type="ORF">E2C01_010087</name>
</gene>
<organism evidence="1 2">
    <name type="scientific">Portunus trituberculatus</name>
    <name type="common">Swimming crab</name>
    <name type="synonym">Neptunus trituberculatus</name>
    <dbReference type="NCBI Taxonomy" id="210409"/>
    <lineage>
        <taxon>Eukaryota</taxon>
        <taxon>Metazoa</taxon>
        <taxon>Ecdysozoa</taxon>
        <taxon>Arthropoda</taxon>
        <taxon>Crustacea</taxon>
        <taxon>Multicrustacea</taxon>
        <taxon>Malacostraca</taxon>
        <taxon>Eumalacostraca</taxon>
        <taxon>Eucarida</taxon>
        <taxon>Decapoda</taxon>
        <taxon>Pleocyemata</taxon>
        <taxon>Brachyura</taxon>
        <taxon>Eubrachyura</taxon>
        <taxon>Portunoidea</taxon>
        <taxon>Portunidae</taxon>
        <taxon>Portuninae</taxon>
        <taxon>Portunus</taxon>
    </lineage>
</organism>
<dbReference type="Proteomes" id="UP000324222">
    <property type="component" value="Unassembled WGS sequence"/>
</dbReference>
<evidence type="ECO:0000313" key="1">
    <source>
        <dbReference type="EMBL" id="MPC17238.1"/>
    </source>
</evidence>
<protein>
    <submittedName>
        <fullName evidence="1">Uncharacterized protein</fullName>
    </submittedName>
</protein>
<sequence>MEIEKQIQRLKTVRGGELIKRKALDSTLSNKAV</sequence>
<accession>A0A5B7D7G4</accession>
<dbReference type="EMBL" id="VSRR010000571">
    <property type="protein sequence ID" value="MPC17238.1"/>
    <property type="molecule type" value="Genomic_DNA"/>
</dbReference>
<proteinExistence type="predicted"/>
<dbReference type="AlphaFoldDB" id="A0A5B7D7G4"/>
<reference evidence="1 2" key="1">
    <citation type="submission" date="2019-05" db="EMBL/GenBank/DDBJ databases">
        <title>Another draft genome of Portunus trituberculatus and its Hox gene families provides insights of decapod evolution.</title>
        <authorList>
            <person name="Jeong J.-H."/>
            <person name="Song I."/>
            <person name="Kim S."/>
            <person name="Choi T."/>
            <person name="Kim D."/>
            <person name="Ryu S."/>
            <person name="Kim W."/>
        </authorList>
    </citation>
    <scope>NUCLEOTIDE SEQUENCE [LARGE SCALE GENOMIC DNA]</scope>
    <source>
        <tissue evidence="1">Muscle</tissue>
    </source>
</reference>
<keyword evidence="2" id="KW-1185">Reference proteome</keyword>
<evidence type="ECO:0000313" key="2">
    <source>
        <dbReference type="Proteomes" id="UP000324222"/>
    </source>
</evidence>
<comment type="caution">
    <text evidence="1">The sequence shown here is derived from an EMBL/GenBank/DDBJ whole genome shotgun (WGS) entry which is preliminary data.</text>
</comment>
<name>A0A5B7D7G4_PORTR</name>